<name>A0AAD9DZJ8_9TELE</name>
<gene>
    <name evidence="2" type="ORF">P4O66_006109</name>
</gene>
<feature type="compositionally biased region" description="Basic and acidic residues" evidence="1">
    <location>
        <begin position="86"/>
        <end position="107"/>
    </location>
</feature>
<comment type="caution">
    <text evidence="2">The sequence shown here is derived from an EMBL/GenBank/DDBJ whole genome shotgun (WGS) entry which is preliminary data.</text>
</comment>
<sequence>MAEFEDTGAENIMILVTKDQNGTFEEPEENNGNGRTLPATCTWAHAGFSSLDTVVLRPCYAREDNRQRVTRLDTPVGFLVGARRSKQADRGGDTEAPIKTRPPEMMKRNAISRETSHRKRAKRAPSHVFALAWTQLYRYAH</sequence>
<feature type="region of interest" description="Disordered" evidence="1">
    <location>
        <begin position="81"/>
        <end position="124"/>
    </location>
</feature>
<evidence type="ECO:0000313" key="2">
    <source>
        <dbReference type="EMBL" id="KAK1799876.1"/>
    </source>
</evidence>
<protein>
    <submittedName>
        <fullName evidence="2">Uncharacterized protein</fullName>
    </submittedName>
</protein>
<keyword evidence="3" id="KW-1185">Reference proteome</keyword>
<dbReference type="Proteomes" id="UP001239994">
    <property type="component" value="Unassembled WGS sequence"/>
</dbReference>
<evidence type="ECO:0000313" key="3">
    <source>
        <dbReference type="Proteomes" id="UP001239994"/>
    </source>
</evidence>
<reference evidence="2" key="1">
    <citation type="submission" date="2023-03" db="EMBL/GenBank/DDBJ databases">
        <title>Electrophorus voltai genome.</title>
        <authorList>
            <person name="Bian C."/>
        </authorList>
    </citation>
    <scope>NUCLEOTIDE SEQUENCE</scope>
    <source>
        <strain evidence="2">CB-2022</strain>
        <tissue evidence="2">Muscle</tissue>
    </source>
</reference>
<organism evidence="2 3">
    <name type="scientific">Electrophorus voltai</name>
    <dbReference type="NCBI Taxonomy" id="2609070"/>
    <lineage>
        <taxon>Eukaryota</taxon>
        <taxon>Metazoa</taxon>
        <taxon>Chordata</taxon>
        <taxon>Craniata</taxon>
        <taxon>Vertebrata</taxon>
        <taxon>Euteleostomi</taxon>
        <taxon>Actinopterygii</taxon>
        <taxon>Neopterygii</taxon>
        <taxon>Teleostei</taxon>
        <taxon>Ostariophysi</taxon>
        <taxon>Gymnotiformes</taxon>
        <taxon>Gymnotoidei</taxon>
        <taxon>Gymnotidae</taxon>
        <taxon>Electrophorus</taxon>
    </lineage>
</organism>
<dbReference type="AlphaFoldDB" id="A0AAD9DZJ8"/>
<dbReference type="EMBL" id="JAROKS010000011">
    <property type="protein sequence ID" value="KAK1799876.1"/>
    <property type="molecule type" value="Genomic_DNA"/>
</dbReference>
<accession>A0AAD9DZJ8</accession>
<proteinExistence type="predicted"/>
<evidence type="ECO:0000256" key="1">
    <source>
        <dbReference type="SAM" id="MobiDB-lite"/>
    </source>
</evidence>